<keyword evidence="1" id="KW-0805">Transcription regulation</keyword>
<dbReference type="InterPro" id="IPR000524">
    <property type="entry name" value="Tscrpt_reg_HTH_GntR"/>
</dbReference>
<organism evidence="5 6">
    <name type="scientific">Sneathiella litorea</name>
    <dbReference type="NCBI Taxonomy" id="2606216"/>
    <lineage>
        <taxon>Bacteria</taxon>
        <taxon>Pseudomonadati</taxon>
        <taxon>Pseudomonadota</taxon>
        <taxon>Alphaproteobacteria</taxon>
        <taxon>Sneathiellales</taxon>
        <taxon>Sneathiellaceae</taxon>
        <taxon>Sneathiella</taxon>
    </lineage>
</organism>
<dbReference type="SUPFAM" id="SSF48008">
    <property type="entry name" value="GntR ligand-binding domain-like"/>
    <property type="match status" value="1"/>
</dbReference>
<sequence length="251" mass="27790">MSRTAPTAALKGVVKASRTTSQNDSIYNEMLSAILEQRLAPGTKLSEDTLGEIFGVSRTVIRTVLQRLAHEKIVRIQPNRGAFVAEPSPEEAREVMQARRLIEEGMIRDAIRNQSPENIGELRRSVAAERLSLEKGDHEAWVRLSGDFHLMLAAVAGNKTLLAFLKELVSRTSLIIVQYQKGTLSPCSCDEHTEIIDAIVARNENHAIALMKAHLKACEDQLNLCESDEKADLYSIFAKPIKEAGKSRTAM</sequence>
<accession>A0A6L8WB04</accession>
<evidence type="ECO:0000313" key="6">
    <source>
        <dbReference type="Proteomes" id="UP000476030"/>
    </source>
</evidence>
<dbReference type="Gene3D" id="1.10.10.10">
    <property type="entry name" value="Winged helix-like DNA-binding domain superfamily/Winged helix DNA-binding domain"/>
    <property type="match status" value="1"/>
</dbReference>
<dbReference type="CDD" id="cd07377">
    <property type="entry name" value="WHTH_GntR"/>
    <property type="match status" value="1"/>
</dbReference>
<keyword evidence="3" id="KW-0804">Transcription</keyword>
<dbReference type="GO" id="GO:0003677">
    <property type="term" value="F:DNA binding"/>
    <property type="evidence" value="ECO:0007669"/>
    <property type="project" value="UniProtKB-KW"/>
</dbReference>
<dbReference type="PANTHER" id="PTHR43537:SF53">
    <property type="entry name" value="HTH-TYPE TRANSCRIPTIONAL REPRESSOR NANR"/>
    <property type="match status" value="1"/>
</dbReference>
<feature type="domain" description="HTH gntR-type" evidence="4">
    <location>
        <begin position="20"/>
        <end position="87"/>
    </location>
</feature>
<dbReference type="GO" id="GO:0003700">
    <property type="term" value="F:DNA-binding transcription factor activity"/>
    <property type="evidence" value="ECO:0007669"/>
    <property type="project" value="InterPro"/>
</dbReference>
<dbReference type="SMART" id="SM00345">
    <property type="entry name" value="HTH_GNTR"/>
    <property type="match status" value="1"/>
</dbReference>
<dbReference type="InterPro" id="IPR011711">
    <property type="entry name" value="GntR_C"/>
</dbReference>
<dbReference type="Pfam" id="PF07729">
    <property type="entry name" value="FCD"/>
    <property type="match status" value="1"/>
</dbReference>
<proteinExistence type="predicted"/>
<evidence type="ECO:0000256" key="3">
    <source>
        <dbReference type="ARBA" id="ARBA00023163"/>
    </source>
</evidence>
<dbReference type="PROSITE" id="PS50949">
    <property type="entry name" value="HTH_GNTR"/>
    <property type="match status" value="1"/>
</dbReference>
<protein>
    <submittedName>
        <fullName evidence="5">FCD domain-containing protein</fullName>
    </submittedName>
</protein>
<evidence type="ECO:0000259" key="4">
    <source>
        <dbReference type="PROSITE" id="PS50949"/>
    </source>
</evidence>
<dbReference type="InterPro" id="IPR008920">
    <property type="entry name" value="TF_FadR/GntR_C"/>
</dbReference>
<evidence type="ECO:0000313" key="5">
    <source>
        <dbReference type="EMBL" id="MZR31327.1"/>
    </source>
</evidence>
<evidence type="ECO:0000256" key="1">
    <source>
        <dbReference type="ARBA" id="ARBA00023015"/>
    </source>
</evidence>
<reference evidence="5 6" key="1">
    <citation type="submission" date="2019-12" db="EMBL/GenBank/DDBJ databases">
        <title>Snethiella sp. nov. sp. isolated from sea sand.</title>
        <authorList>
            <person name="Kim J."/>
            <person name="Jeong S.E."/>
            <person name="Jung H.S."/>
            <person name="Jeon C.O."/>
        </authorList>
    </citation>
    <scope>NUCLEOTIDE SEQUENCE [LARGE SCALE GENOMIC DNA]</scope>
    <source>
        <strain evidence="5 6">DP05</strain>
    </source>
</reference>
<gene>
    <name evidence="5" type="ORF">GQE98_11855</name>
</gene>
<name>A0A6L8WB04_9PROT</name>
<dbReference type="Gene3D" id="1.20.120.530">
    <property type="entry name" value="GntR ligand-binding domain-like"/>
    <property type="match status" value="1"/>
</dbReference>
<dbReference type="Proteomes" id="UP000476030">
    <property type="component" value="Unassembled WGS sequence"/>
</dbReference>
<comment type="caution">
    <text evidence="5">The sequence shown here is derived from an EMBL/GenBank/DDBJ whole genome shotgun (WGS) entry which is preliminary data.</text>
</comment>
<dbReference type="AlphaFoldDB" id="A0A6L8WB04"/>
<dbReference type="RefSeq" id="WP_161315842.1">
    <property type="nucleotide sequence ID" value="NZ_WTUW01000002.1"/>
</dbReference>
<dbReference type="Pfam" id="PF00392">
    <property type="entry name" value="GntR"/>
    <property type="match status" value="1"/>
</dbReference>
<keyword evidence="6" id="KW-1185">Reference proteome</keyword>
<dbReference type="SMART" id="SM00895">
    <property type="entry name" value="FCD"/>
    <property type="match status" value="1"/>
</dbReference>
<dbReference type="SUPFAM" id="SSF46785">
    <property type="entry name" value="Winged helix' DNA-binding domain"/>
    <property type="match status" value="1"/>
</dbReference>
<dbReference type="PANTHER" id="PTHR43537">
    <property type="entry name" value="TRANSCRIPTIONAL REGULATOR, GNTR FAMILY"/>
    <property type="match status" value="1"/>
</dbReference>
<keyword evidence="2" id="KW-0238">DNA-binding</keyword>
<evidence type="ECO:0000256" key="2">
    <source>
        <dbReference type="ARBA" id="ARBA00023125"/>
    </source>
</evidence>
<dbReference type="InterPro" id="IPR036390">
    <property type="entry name" value="WH_DNA-bd_sf"/>
</dbReference>
<dbReference type="EMBL" id="WTUW01000002">
    <property type="protein sequence ID" value="MZR31327.1"/>
    <property type="molecule type" value="Genomic_DNA"/>
</dbReference>
<dbReference type="InterPro" id="IPR036388">
    <property type="entry name" value="WH-like_DNA-bd_sf"/>
</dbReference>